<reference evidence="1 2" key="1">
    <citation type="submission" date="2017-09" db="EMBL/GenBank/DDBJ databases">
        <title>Depth-based differentiation of microbial function through sediment-hosted aquifers and enrichment of novel symbionts in the deep terrestrial subsurface.</title>
        <authorList>
            <person name="Probst A.J."/>
            <person name="Ladd B."/>
            <person name="Jarett J.K."/>
            <person name="Geller-Mcgrath D.E."/>
            <person name="Sieber C.M."/>
            <person name="Emerson J.B."/>
            <person name="Anantharaman K."/>
            <person name="Thomas B.C."/>
            <person name="Malmstrom R."/>
            <person name="Stieglmeier M."/>
            <person name="Klingl A."/>
            <person name="Woyke T."/>
            <person name="Ryan C.M."/>
            <person name="Banfield J.F."/>
        </authorList>
    </citation>
    <scope>NUCLEOTIDE SEQUENCE [LARGE SCALE GENOMIC DNA]</scope>
    <source>
        <strain evidence="1">CG22_combo_CG10-13_8_21_14_all_39_9</strain>
    </source>
</reference>
<dbReference type="Proteomes" id="UP000230159">
    <property type="component" value="Unassembled WGS sequence"/>
</dbReference>
<evidence type="ECO:0000313" key="2">
    <source>
        <dbReference type="Proteomes" id="UP000230159"/>
    </source>
</evidence>
<gene>
    <name evidence="1" type="ORF">COW86_03820</name>
</gene>
<comment type="caution">
    <text evidence="1">The sequence shown here is derived from an EMBL/GenBank/DDBJ whole genome shotgun (WGS) entry which is preliminary data.</text>
</comment>
<feature type="non-terminal residue" evidence="1">
    <location>
        <position position="128"/>
    </location>
</feature>
<sequence>MLRDKKIKLNPSDYIKLFNIKECILQMHHLEIGLRRQLHKLGFPDIELIYIDDQHYIKKDDLANYRFNNGKIRQIIKKLRVELKKYQRYFLALKKKDFSKSSLNKLTENFQQFIRAVERPFILIDIPV</sequence>
<dbReference type="EMBL" id="PCTN01000164">
    <property type="protein sequence ID" value="PIP75439.1"/>
    <property type="molecule type" value="Genomic_DNA"/>
</dbReference>
<accession>A0A2H0D0E9</accession>
<organism evidence="1 2">
    <name type="scientific">Candidatus Kuenenbacteria bacterium CG22_combo_CG10-13_8_21_14_all_39_9</name>
    <dbReference type="NCBI Taxonomy" id="1974621"/>
    <lineage>
        <taxon>Bacteria</taxon>
        <taxon>Candidatus Kueneniibacteriota</taxon>
    </lineage>
</organism>
<dbReference type="AlphaFoldDB" id="A0A2H0D0E9"/>
<proteinExistence type="predicted"/>
<name>A0A2H0D0E9_9BACT</name>
<evidence type="ECO:0000313" key="1">
    <source>
        <dbReference type="EMBL" id="PIP75439.1"/>
    </source>
</evidence>
<protein>
    <submittedName>
        <fullName evidence="1">Uncharacterized protein</fullName>
    </submittedName>
</protein>